<evidence type="ECO:0000256" key="2">
    <source>
        <dbReference type="ARBA" id="ARBA00023012"/>
    </source>
</evidence>
<evidence type="ECO:0000259" key="4">
    <source>
        <dbReference type="PROSITE" id="PS50110"/>
    </source>
</evidence>
<dbReference type="Pfam" id="PF00072">
    <property type="entry name" value="Response_reg"/>
    <property type="match status" value="1"/>
</dbReference>
<dbReference type="GO" id="GO:0000160">
    <property type="term" value="P:phosphorelay signal transduction system"/>
    <property type="evidence" value="ECO:0007669"/>
    <property type="project" value="UniProtKB-KW"/>
</dbReference>
<dbReference type="OrthoDB" id="9652at2157"/>
<dbReference type="PANTHER" id="PTHR45339">
    <property type="entry name" value="HYBRID SIGNAL TRANSDUCTION HISTIDINE KINASE J"/>
    <property type="match status" value="1"/>
</dbReference>
<dbReference type="Proteomes" id="UP000005741">
    <property type="component" value="Chromosome"/>
</dbReference>
<evidence type="ECO:0000313" key="6">
    <source>
        <dbReference type="Proteomes" id="UP000005741"/>
    </source>
</evidence>
<reference evidence="5 6" key="1">
    <citation type="submission" date="2011-10" db="EMBL/GenBank/DDBJ databases">
        <title>The Improved High-Quality Draft genome of Methanoplanus limicola DSM 2279.</title>
        <authorList>
            <consortium name="US DOE Joint Genome Institute (JGI-PGF)"/>
            <person name="Lucas S."/>
            <person name="Copeland A."/>
            <person name="Lapidus A."/>
            <person name="Glavina del Rio T."/>
            <person name="Dalin E."/>
            <person name="Tice H."/>
            <person name="Bruce D."/>
            <person name="Goodwin L."/>
            <person name="Pitluck S."/>
            <person name="Peters L."/>
            <person name="Mikhailova N."/>
            <person name="Lu M."/>
            <person name="Kyrpides N."/>
            <person name="Mavromatis K."/>
            <person name="Ivanova N."/>
            <person name="Markowitz V."/>
            <person name="Cheng J.-F."/>
            <person name="Hugenholtz P."/>
            <person name="Woyke T."/>
            <person name="Wu D."/>
            <person name="Wirth R."/>
            <person name="Brambilla E.-M."/>
            <person name="Klenk H.-P."/>
            <person name="Eisen J.A."/>
        </authorList>
    </citation>
    <scope>NUCLEOTIDE SEQUENCE [LARGE SCALE GENOMIC DNA]</scope>
    <source>
        <strain evidence="5 6">DSM 2279</strain>
    </source>
</reference>
<keyword evidence="2" id="KW-0902">Two-component regulatory system</keyword>
<dbReference type="RefSeq" id="WP_004078549.1">
    <property type="nucleotide sequence ID" value="NZ_CM001436.1"/>
</dbReference>
<evidence type="ECO:0000256" key="3">
    <source>
        <dbReference type="PROSITE-ProRule" id="PRU00169"/>
    </source>
</evidence>
<dbReference type="InterPro" id="IPR011006">
    <property type="entry name" value="CheY-like_superfamily"/>
</dbReference>
<dbReference type="EMBL" id="CM001436">
    <property type="protein sequence ID" value="EHQ36293.1"/>
    <property type="molecule type" value="Genomic_DNA"/>
</dbReference>
<dbReference type="SMART" id="SM00448">
    <property type="entry name" value="REC"/>
    <property type="match status" value="1"/>
</dbReference>
<dbReference type="STRING" id="937775.Metlim_2232"/>
<name>H1Z1E6_9EURY</name>
<feature type="domain" description="Response regulatory" evidence="4">
    <location>
        <begin position="3"/>
        <end position="119"/>
    </location>
</feature>
<feature type="modified residue" description="4-aspartylphosphate" evidence="3">
    <location>
        <position position="52"/>
    </location>
</feature>
<dbReference type="PROSITE" id="PS50110">
    <property type="entry name" value="RESPONSE_REGULATORY"/>
    <property type="match status" value="1"/>
</dbReference>
<dbReference type="HOGENOM" id="CLU_000445_69_17_2"/>
<dbReference type="InParanoid" id="H1Z1E6"/>
<organism evidence="5 6">
    <name type="scientific">Methanoplanus limicola DSM 2279</name>
    <dbReference type="NCBI Taxonomy" id="937775"/>
    <lineage>
        <taxon>Archaea</taxon>
        <taxon>Methanobacteriati</taxon>
        <taxon>Methanobacteriota</taxon>
        <taxon>Stenosarchaea group</taxon>
        <taxon>Methanomicrobia</taxon>
        <taxon>Methanomicrobiales</taxon>
        <taxon>Methanomicrobiaceae</taxon>
        <taxon>Methanoplanus</taxon>
    </lineage>
</organism>
<dbReference type="Gene3D" id="3.40.50.2300">
    <property type="match status" value="1"/>
</dbReference>
<dbReference type="AlphaFoldDB" id="H1Z1E6"/>
<dbReference type="InterPro" id="IPR001789">
    <property type="entry name" value="Sig_transdc_resp-reg_receiver"/>
</dbReference>
<evidence type="ECO:0000313" key="5">
    <source>
        <dbReference type="EMBL" id="EHQ36293.1"/>
    </source>
</evidence>
<proteinExistence type="predicted"/>
<dbReference type="PANTHER" id="PTHR45339:SF1">
    <property type="entry name" value="HYBRID SIGNAL TRANSDUCTION HISTIDINE KINASE J"/>
    <property type="match status" value="1"/>
</dbReference>
<keyword evidence="6" id="KW-1185">Reference proteome</keyword>
<sequence>MTTVLVIEDNPNNLYLIRFILKKHGFEVTEADTGKKGVEKAIEEKPDIILMDIQLPDIDGFEATGRIRQSEEAADIPIIALTSYAMTGDREKALSLGCTGYIEKPIDPDKIIAQIKEYL</sequence>
<accession>H1Z1E6</accession>
<protein>
    <submittedName>
        <fullName evidence="5">Response regulator receiver protein</fullName>
    </submittedName>
</protein>
<keyword evidence="1 3" id="KW-0597">Phosphoprotein</keyword>
<dbReference type="SUPFAM" id="SSF52172">
    <property type="entry name" value="CheY-like"/>
    <property type="match status" value="1"/>
</dbReference>
<gene>
    <name evidence="5" type="ORF">Metlim_2232</name>
</gene>
<evidence type="ECO:0000256" key="1">
    <source>
        <dbReference type="ARBA" id="ARBA00022553"/>
    </source>
</evidence>